<comment type="caution">
    <text evidence="1">The sequence shown here is derived from an EMBL/GenBank/DDBJ whole genome shotgun (WGS) entry which is preliminary data.</text>
</comment>
<name>A0AAU9XQ86_9CNID</name>
<evidence type="ECO:0000313" key="2">
    <source>
        <dbReference type="Proteomes" id="UP001159428"/>
    </source>
</evidence>
<protein>
    <recommendedName>
        <fullName evidence="3">Clr5 domain-containing protein</fullName>
    </recommendedName>
</protein>
<keyword evidence="2" id="KW-1185">Reference proteome</keyword>
<gene>
    <name evidence="1" type="ORF">PMEA_00028134</name>
</gene>
<accession>A0AAU9XQ86</accession>
<dbReference type="Proteomes" id="UP001159428">
    <property type="component" value="Unassembled WGS sequence"/>
</dbReference>
<dbReference type="PANTHER" id="PTHR46791">
    <property type="entry name" value="EXPRESSED PROTEIN"/>
    <property type="match status" value="1"/>
</dbReference>
<evidence type="ECO:0008006" key="3">
    <source>
        <dbReference type="Google" id="ProtNLM"/>
    </source>
</evidence>
<dbReference type="AlphaFoldDB" id="A0AAU9XQ86"/>
<reference evidence="1 2" key="1">
    <citation type="submission" date="2022-05" db="EMBL/GenBank/DDBJ databases">
        <authorList>
            <consortium name="Genoscope - CEA"/>
            <person name="William W."/>
        </authorList>
    </citation>
    <scope>NUCLEOTIDE SEQUENCE [LARGE SCALE GENOMIC DNA]</scope>
</reference>
<evidence type="ECO:0000313" key="1">
    <source>
        <dbReference type="EMBL" id="CAH3155634.1"/>
    </source>
</evidence>
<dbReference type="EMBL" id="CALNXJ010000058">
    <property type="protein sequence ID" value="CAH3155634.1"/>
    <property type="molecule type" value="Genomic_DNA"/>
</dbReference>
<organism evidence="1 2">
    <name type="scientific">Pocillopora meandrina</name>
    <dbReference type="NCBI Taxonomy" id="46732"/>
    <lineage>
        <taxon>Eukaryota</taxon>
        <taxon>Metazoa</taxon>
        <taxon>Cnidaria</taxon>
        <taxon>Anthozoa</taxon>
        <taxon>Hexacorallia</taxon>
        <taxon>Scleractinia</taxon>
        <taxon>Astrocoeniina</taxon>
        <taxon>Pocilloporidae</taxon>
        <taxon>Pocillopora</taxon>
    </lineage>
</organism>
<proteinExistence type="predicted"/>
<sequence>MCGKAELGWDLMQYLQQTLTADSEEIPLPIYTPCIRVNDGSAEDYLELISQYFRQDYDNLEILEFLKLHGVSISLSTLKRRLASIGLLRKTNISDDELRSAIEKELGKSGCFVGYRKMWARIRKRGLNYSQKSKSSDSFEGTRSRRCRNLVKEKVTSSCISYKRGKFYLAY</sequence>
<dbReference type="PANTHER" id="PTHR46791:SF5">
    <property type="entry name" value="CLR5 DOMAIN-CONTAINING PROTEIN-RELATED"/>
    <property type="match status" value="1"/>
</dbReference>